<feature type="non-terminal residue" evidence="1">
    <location>
        <position position="453"/>
    </location>
</feature>
<sequence length="453" mass="53102">MKDNDLDTVTIEERANEITSAYNSGHTTTREQAVQQFLHELKTPLIGPQHHSVRHQKITVLLNLISGRSDEASAESTAVQSCPALIREKDVLQLLLRWLRGEGLPHGMNVKKHILSVIPNVLYHSYKEVAEWPFEIIQAYLWDKIYDRHWCDNEECRPLTDVIKQCFLKPNPSDKAAIKNIEKNPFAHCLDKIEKECIFRYQSVQTDELTQFRLALDFIELEWIQNDLKNNLLKWFHHPKIDQNLQVNALQVILNYLQFTPCHKELFEKLLQLNYPTSIRSHARALLGLLFKRQPLFYQHSWDFLLNVKPSEVVKYNNMIDLIVSITPNANDNWSHEHEYKFCPSYLLGAAMAVAMEVHSWCTHYIYIYVYMYVCVYINVNVNVYLFILAHRPTVKLGLQKMITAKKFCSDLHVSSFMHLLCVMFLQYKRFNLTKFAEAYLLRVTNESTSKVK</sequence>
<dbReference type="GO" id="GO:0034474">
    <property type="term" value="P:U2 snRNA 3'-end processing"/>
    <property type="evidence" value="ECO:0007669"/>
    <property type="project" value="InterPro"/>
</dbReference>
<protein>
    <submittedName>
        <fullName evidence="1">Uncharacterized protein</fullName>
    </submittedName>
</protein>
<dbReference type="PANTHER" id="PTHR21224:SF1">
    <property type="entry name" value="INTEGRATOR COMPLEX SUBUNIT 1"/>
    <property type="match status" value="1"/>
</dbReference>
<accession>X6N8P6</accession>
<organism evidence="1 2">
    <name type="scientific">Reticulomyxa filosa</name>
    <dbReference type="NCBI Taxonomy" id="46433"/>
    <lineage>
        <taxon>Eukaryota</taxon>
        <taxon>Sar</taxon>
        <taxon>Rhizaria</taxon>
        <taxon>Retaria</taxon>
        <taxon>Foraminifera</taxon>
        <taxon>Monothalamids</taxon>
        <taxon>Reticulomyxidae</taxon>
        <taxon>Reticulomyxa</taxon>
    </lineage>
</organism>
<reference evidence="1 2" key="1">
    <citation type="journal article" date="2013" name="Curr. Biol.">
        <title>The Genome of the Foraminiferan Reticulomyxa filosa.</title>
        <authorList>
            <person name="Glockner G."/>
            <person name="Hulsmann N."/>
            <person name="Schleicher M."/>
            <person name="Noegel A.A."/>
            <person name="Eichinger L."/>
            <person name="Gallinger C."/>
            <person name="Pawlowski J."/>
            <person name="Sierra R."/>
            <person name="Euteneuer U."/>
            <person name="Pillet L."/>
            <person name="Moustafa A."/>
            <person name="Platzer M."/>
            <person name="Groth M."/>
            <person name="Szafranski K."/>
            <person name="Schliwa M."/>
        </authorList>
    </citation>
    <scope>NUCLEOTIDE SEQUENCE [LARGE SCALE GENOMIC DNA]</scope>
</reference>
<keyword evidence="2" id="KW-1185">Reference proteome</keyword>
<evidence type="ECO:0000313" key="1">
    <source>
        <dbReference type="EMBL" id="ETO22386.1"/>
    </source>
</evidence>
<dbReference type="GO" id="GO:0032039">
    <property type="term" value="C:integrator complex"/>
    <property type="evidence" value="ECO:0007669"/>
    <property type="project" value="InterPro"/>
</dbReference>
<dbReference type="AlphaFoldDB" id="X6N8P6"/>
<dbReference type="EMBL" id="ASPP01010782">
    <property type="protein sequence ID" value="ETO22386.1"/>
    <property type="molecule type" value="Genomic_DNA"/>
</dbReference>
<evidence type="ECO:0000313" key="2">
    <source>
        <dbReference type="Proteomes" id="UP000023152"/>
    </source>
</evidence>
<dbReference type="PANTHER" id="PTHR21224">
    <property type="entry name" value="INTEGRATOR COMPLEX SUBUNIT 1"/>
    <property type="match status" value="1"/>
</dbReference>
<dbReference type="SUPFAM" id="SSF48371">
    <property type="entry name" value="ARM repeat"/>
    <property type="match status" value="1"/>
</dbReference>
<proteinExistence type="predicted"/>
<name>X6N8P6_RETFI</name>
<dbReference type="Proteomes" id="UP000023152">
    <property type="component" value="Unassembled WGS sequence"/>
</dbReference>
<dbReference type="InterPro" id="IPR038902">
    <property type="entry name" value="INTS1"/>
</dbReference>
<gene>
    <name evidence="1" type="ORF">RFI_14812</name>
</gene>
<comment type="caution">
    <text evidence="1">The sequence shown here is derived from an EMBL/GenBank/DDBJ whole genome shotgun (WGS) entry which is preliminary data.</text>
</comment>
<dbReference type="InterPro" id="IPR016024">
    <property type="entry name" value="ARM-type_fold"/>
</dbReference>